<evidence type="ECO:0000313" key="1">
    <source>
        <dbReference type="EMBL" id="KAI5681881.1"/>
    </source>
</evidence>
<sequence length="114" mass="12152">MVSRSGVWVSPRGNDAAFDLFLKVSSGSGVWGPPLCDVGHHDGMIGVGTMGPLCREHPVTGLPTNQKSKGSCPPIGSVDAWEEVELEAFEADLLCQSLPKWIYVNLGLGEGRMN</sequence>
<name>A0ACC0CAT7_CATRO</name>
<dbReference type="Proteomes" id="UP001060085">
    <property type="component" value="Linkage Group LG01"/>
</dbReference>
<organism evidence="1 2">
    <name type="scientific">Catharanthus roseus</name>
    <name type="common">Madagascar periwinkle</name>
    <name type="synonym">Vinca rosea</name>
    <dbReference type="NCBI Taxonomy" id="4058"/>
    <lineage>
        <taxon>Eukaryota</taxon>
        <taxon>Viridiplantae</taxon>
        <taxon>Streptophyta</taxon>
        <taxon>Embryophyta</taxon>
        <taxon>Tracheophyta</taxon>
        <taxon>Spermatophyta</taxon>
        <taxon>Magnoliopsida</taxon>
        <taxon>eudicotyledons</taxon>
        <taxon>Gunneridae</taxon>
        <taxon>Pentapetalae</taxon>
        <taxon>asterids</taxon>
        <taxon>lamiids</taxon>
        <taxon>Gentianales</taxon>
        <taxon>Apocynaceae</taxon>
        <taxon>Rauvolfioideae</taxon>
        <taxon>Vinceae</taxon>
        <taxon>Catharanthinae</taxon>
        <taxon>Catharanthus</taxon>
    </lineage>
</organism>
<comment type="caution">
    <text evidence="1">The sequence shown here is derived from an EMBL/GenBank/DDBJ whole genome shotgun (WGS) entry which is preliminary data.</text>
</comment>
<dbReference type="EMBL" id="CM044701">
    <property type="protein sequence ID" value="KAI5681881.1"/>
    <property type="molecule type" value="Genomic_DNA"/>
</dbReference>
<evidence type="ECO:0000313" key="2">
    <source>
        <dbReference type="Proteomes" id="UP001060085"/>
    </source>
</evidence>
<reference evidence="2" key="1">
    <citation type="journal article" date="2023" name="Nat. Plants">
        <title>Single-cell RNA sequencing provides a high-resolution roadmap for understanding the multicellular compartmentation of specialized metabolism.</title>
        <authorList>
            <person name="Sun S."/>
            <person name="Shen X."/>
            <person name="Li Y."/>
            <person name="Li Y."/>
            <person name="Wang S."/>
            <person name="Li R."/>
            <person name="Zhang H."/>
            <person name="Shen G."/>
            <person name="Guo B."/>
            <person name="Wei J."/>
            <person name="Xu J."/>
            <person name="St-Pierre B."/>
            <person name="Chen S."/>
            <person name="Sun C."/>
        </authorList>
    </citation>
    <scope>NUCLEOTIDE SEQUENCE [LARGE SCALE GENOMIC DNA]</scope>
</reference>
<accession>A0ACC0CAT7</accession>
<gene>
    <name evidence="1" type="ORF">M9H77_03109</name>
</gene>
<protein>
    <submittedName>
        <fullName evidence="1">Uncharacterized protein</fullName>
    </submittedName>
</protein>
<proteinExistence type="predicted"/>
<keyword evidence="2" id="KW-1185">Reference proteome</keyword>